<keyword evidence="4 8" id="KW-0812">Transmembrane</keyword>
<evidence type="ECO:0000256" key="2">
    <source>
        <dbReference type="ARBA" id="ARBA00006464"/>
    </source>
</evidence>
<dbReference type="InterPro" id="IPR003362">
    <property type="entry name" value="Bact_transf"/>
</dbReference>
<evidence type="ECO:0000256" key="6">
    <source>
        <dbReference type="ARBA" id="ARBA00023136"/>
    </source>
</evidence>
<evidence type="ECO:0000256" key="7">
    <source>
        <dbReference type="ARBA" id="ARBA00023169"/>
    </source>
</evidence>
<name>A0A0N1F5M8_9HYPH</name>
<comment type="similarity">
    <text evidence="2">Belongs to the bacterial sugar transferase family.</text>
</comment>
<feature type="transmembrane region" description="Helical" evidence="8">
    <location>
        <begin position="125"/>
        <end position="144"/>
    </location>
</feature>
<comment type="caution">
    <text evidence="10">The sequence shown here is derived from an EMBL/GenBank/DDBJ whole genome shotgun (WGS) entry which is preliminary data.</text>
</comment>
<dbReference type="GO" id="GO:0009242">
    <property type="term" value="P:colanic acid biosynthetic process"/>
    <property type="evidence" value="ECO:0007669"/>
    <property type="project" value="TreeGrafter"/>
</dbReference>
<keyword evidence="3" id="KW-0808">Transferase</keyword>
<evidence type="ECO:0000256" key="5">
    <source>
        <dbReference type="ARBA" id="ARBA00022989"/>
    </source>
</evidence>
<feature type="domain" description="Bacterial sugar transferase" evidence="9">
    <location>
        <begin position="289"/>
        <end position="473"/>
    </location>
</feature>
<comment type="subcellular location">
    <subcellularLocation>
        <location evidence="1">Membrane</location>
        <topology evidence="1">Multi-pass membrane protein</topology>
    </subcellularLocation>
</comment>
<dbReference type="Pfam" id="PF02397">
    <property type="entry name" value="Bac_transf"/>
    <property type="match status" value="1"/>
</dbReference>
<sequence length="479" mass="52776">MAIDFTAAAATGRARSSWFRYDSIGSFVVAVDVVAIVCASVLTGVAYSELMSDLAGEVSDFLALGVLFAALFVPLMQLRGLYRPIELLKPLRQVSGVFTLWATVAGFLMLVGFSLKMGHTVSRGATISFIVCGVSLVAGLRFFWRGLMARALESGAFATRRIALIGDAAHLDDGKLAHRLAPFGLTVVARVALPLDEPLDDEAVQRFINQAASSLRGSNVEEVVVSFDSSRLDLAGRFVAGLRILPLPIRLALDQRLGDIVSRPTQSFGNLVTVEMHRAPMTLAERGAKRALDVVIASSALFLISPLLILTALAIRLDGPGPVLFRQTRNGFNNRPFRILKFRSMRVMEDGAVVRQASRHDDRVTRVGRLIRRLSIDELPQLWNVLRGEMSIVGPRPHALAHDAHFEKLIGDYPYRQHVKPGLTGWAQVNGSRGETPTTDSMAERVRLDIWYVENSSIWLDLRIILRTFTALLNVKYTY</sequence>
<reference evidence="10 11" key="1">
    <citation type="submission" date="2015-07" db="EMBL/GenBank/DDBJ databases">
        <title>Whole genome sequencing of Bosea vaviloviae isolated from cave pool.</title>
        <authorList>
            <person name="Tan N.E.H."/>
            <person name="Lee Y.P."/>
            <person name="Gan H.M."/>
            <person name="Barton H."/>
            <person name="Savka M.A."/>
        </authorList>
    </citation>
    <scope>NUCLEOTIDE SEQUENCE [LARGE SCALE GENOMIC DNA]</scope>
    <source>
        <strain evidence="10 11">SD260</strain>
    </source>
</reference>
<evidence type="ECO:0000256" key="8">
    <source>
        <dbReference type="SAM" id="Phobius"/>
    </source>
</evidence>
<keyword evidence="6 8" id="KW-0472">Membrane</keyword>
<organism evidence="10 11">
    <name type="scientific">Bosea vaviloviae</name>
    <dbReference type="NCBI Taxonomy" id="1526658"/>
    <lineage>
        <taxon>Bacteria</taxon>
        <taxon>Pseudomonadati</taxon>
        <taxon>Pseudomonadota</taxon>
        <taxon>Alphaproteobacteria</taxon>
        <taxon>Hyphomicrobiales</taxon>
        <taxon>Boseaceae</taxon>
        <taxon>Bosea</taxon>
    </lineage>
</organism>
<keyword evidence="11" id="KW-1185">Reference proteome</keyword>
<evidence type="ECO:0000313" key="11">
    <source>
        <dbReference type="Proteomes" id="UP000037822"/>
    </source>
</evidence>
<dbReference type="PANTHER" id="PTHR30576">
    <property type="entry name" value="COLANIC BIOSYNTHESIS UDP-GLUCOSE LIPID CARRIER TRANSFERASE"/>
    <property type="match status" value="1"/>
</dbReference>
<dbReference type="InterPro" id="IPR017475">
    <property type="entry name" value="EPS_sugar_tfrase"/>
</dbReference>
<gene>
    <name evidence="10" type="ORF">AE618_06840</name>
</gene>
<accession>A0A0N1F5M8</accession>
<dbReference type="GO" id="GO:0000271">
    <property type="term" value="P:polysaccharide biosynthetic process"/>
    <property type="evidence" value="ECO:0007669"/>
    <property type="project" value="UniProtKB-KW"/>
</dbReference>
<dbReference type="NCBIfam" id="TIGR03025">
    <property type="entry name" value="EPS_sugtrans"/>
    <property type="match status" value="1"/>
</dbReference>
<feature type="transmembrane region" description="Helical" evidence="8">
    <location>
        <begin position="291"/>
        <end position="315"/>
    </location>
</feature>
<dbReference type="Proteomes" id="UP000037822">
    <property type="component" value="Unassembled WGS sequence"/>
</dbReference>
<keyword evidence="7" id="KW-0270">Exopolysaccharide synthesis</keyword>
<evidence type="ECO:0000259" key="9">
    <source>
        <dbReference type="Pfam" id="PF02397"/>
    </source>
</evidence>
<feature type="transmembrane region" description="Helical" evidence="8">
    <location>
        <begin position="23"/>
        <end position="42"/>
    </location>
</feature>
<dbReference type="GO" id="GO:0089702">
    <property type="term" value="F:undecaprenyl-phosphate glucose phosphotransferase activity"/>
    <property type="evidence" value="ECO:0007669"/>
    <property type="project" value="TreeGrafter"/>
</dbReference>
<evidence type="ECO:0000313" key="10">
    <source>
        <dbReference type="EMBL" id="KPH81477.1"/>
    </source>
</evidence>
<evidence type="ECO:0000256" key="3">
    <source>
        <dbReference type="ARBA" id="ARBA00022679"/>
    </source>
</evidence>
<evidence type="ECO:0000256" key="1">
    <source>
        <dbReference type="ARBA" id="ARBA00004141"/>
    </source>
</evidence>
<dbReference type="AlphaFoldDB" id="A0A0N1F5M8"/>
<feature type="transmembrane region" description="Helical" evidence="8">
    <location>
        <begin position="94"/>
        <end position="113"/>
    </location>
</feature>
<dbReference type="EMBL" id="LGSZ01000028">
    <property type="protein sequence ID" value="KPH81477.1"/>
    <property type="molecule type" value="Genomic_DNA"/>
</dbReference>
<feature type="transmembrane region" description="Helical" evidence="8">
    <location>
        <begin position="62"/>
        <end position="82"/>
    </location>
</feature>
<dbReference type="Pfam" id="PF13727">
    <property type="entry name" value="CoA_binding_3"/>
    <property type="match status" value="1"/>
</dbReference>
<dbReference type="PANTHER" id="PTHR30576:SF21">
    <property type="entry name" value="UDP-GLUCOSE:UNDECAPRENYL-PHOSPHATE GLUCOSE-1-PHOSPHATE TRANSFERASE"/>
    <property type="match status" value="1"/>
</dbReference>
<dbReference type="RefSeq" id="WP_054208305.1">
    <property type="nucleotide sequence ID" value="NZ_LGSZ01000028.1"/>
</dbReference>
<dbReference type="OrthoDB" id="9808602at2"/>
<keyword evidence="5 8" id="KW-1133">Transmembrane helix</keyword>
<proteinExistence type="inferred from homology"/>
<evidence type="ECO:0000256" key="4">
    <source>
        <dbReference type="ARBA" id="ARBA00022692"/>
    </source>
</evidence>
<dbReference type="GO" id="GO:0016020">
    <property type="term" value="C:membrane"/>
    <property type="evidence" value="ECO:0007669"/>
    <property type="project" value="UniProtKB-SubCell"/>
</dbReference>
<dbReference type="PATRIC" id="fig|1526658.3.peg.2034"/>
<protein>
    <recommendedName>
        <fullName evidence="9">Bacterial sugar transferase domain-containing protein</fullName>
    </recommendedName>
</protein>